<accession>A0ABS8VJR9</accession>
<dbReference type="InterPro" id="IPR051582">
    <property type="entry name" value="LRR_extensin-like_regulator"/>
</dbReference>
<dbReference type="Gene3D" id="3.80.10.10">
    <property type="entry name" value="Ribonuclease Inhibitor"/>
    <property type="match status" value="1"/>
</dbReference>
<evidence type="ECO:0000256" key="2">
    <source>
        <dbReference type="ARBA" id="ARBA00022525"/>
    </source>
</evidence>
<keyword evidence="2" id="KW-0964">Secreted</keyword>
<evidence type="ECO:0000256" key="3">
    <source>
        <dbReference type="ARBA" id="ARBA00022729"/>
    </source>
</evidence>
<dbReference type="PANTHER" id="PTHR32093:SF169">
    <property type="entry name" value="POLLEN-SPECIFIC LEUCINE-RICH REPEAT EXTENSIN-LIKE PROTEIN 4"/>
    <property type="match status" value="1"/>
</dbReference>
<keyword evidence="3" id="KW-0732">Signal</keyword>
<keyword evidence="6" id="KW-1185">Reference proteome</keyword>
<sequence length="261" mass="28832">MLPEEGPDICNYKGVFCSPALDDPSVTVVAGIDLNHADIAGHLPVEIGLLIDIALIHLNSNRFCGIVHKSLKRLELLHELDVSNNLLVGPFPMVVLLMPSLKYLDLRFNNFEGAVPSELFDKDLDALFLNDNRFTFTIPDTLGNSSASVIVFANNKFTGCIPSTIGKMTNLDEIVLLNNDLAGCLPACRLLKNVTVFNVARNSFFGTLPKTFYGDSLIELLNFSNNNLSGIIPKDLYLLPHVTPRKFSAHRWPIRVLVKSI</sequence>
<evidence type="ECO:0000256" key="4">
    <source>
        <dbReference type="ARBA" id="ARBA00022737"/>
    </source>
</evidence>
<dbReference type="Pfam" id="PF00560">
    <property type="entry name" value="LRR_1"/>
    <property type="match status" value="2"/>
</dbReference>
<proteinExistence type="predicted"/>
<dbReference type="PANTHER" id="PTHR32093">
    <property type="entry name" value="LEUCINE-RICH REPEAT EXTENSIN-LIKE PROTEIN 3-RELATED"/>
    <property type="match status" value="1"/>
</dbReference>
<dbReference type="InterPro" id="IPR001611">
    <property type="entry name" value="Leu-rich_rpt"/>
</dbReference>
<name>A0ABS8VJR9_DATST</name>
<comment type="caution">
    <text evidence="5">The sequence shown here is derived from an EMBL/GenBank/DDBJ whole genome shotgun (WGS) entry which is preliminary data.</text>
</comment>
<dbReference type="SUPFAM" id="SSF52058">
    <property type="entry name" value="L domain-like"/>
    <property type="match status" value="1"/>
</dbReference>
<reference evidence="5 6" key="1">
    <citation type="journal article" date="2021" name="BMC Genomics">
        <title>Datura genome reveals duplications of psychoactive alkaloid biosynthetic genes and high mutation rate following tissue culture.</title>
        <authorList>
            <person name="Rajewski A."/>
            <person name="Carter-House D."/>
            <person name="Stajich J."/>
            <person name="Litt A."/>
        </authorList>
    </citation>
    <scope>NUCLEOTIDE SEQUENCE [LARGE SCALE GENOMIC DNA]</scope>
    <source>
        <strain evidence="5">AR-01</strain>
    </source>
</reference>
<dbReference type="EMBL" id="JACEIK010004846">
    <property type="protein sequence ID" value="MCD9646576.1"/>
    <property type="molecule type" value="Genomic_DNA"/>
</dbReference>
<protein>
    <submittedName>
        <fullName evidence="5">Uncharacterized protein</fullName>
    </submittedName>
</protein>
<keyword evidence="4" id="KW-0677">Repeat</keyword>
<evidence type="ECO:0000313" key="5">
    <source>
        <dbReference type="EMBL" id="MCD9646576.1"/>
    </source>
</evidence>
<evidence type="ECO:0000313" key="6">
    <source>
        <dbReference type="Proteomes" id="UP000823775"/>
    </source>
</evidence>
<comment type="subcellular location">
    <subcellularLocation>
        <location evidence="1">Secreted</location>
    </subcellularLocation>
</comment>
<organism evidence="5 6">
    <name type="scientific">Datura stramonium</name>
    <name type="common">Jimsonweed</name>
    <name type="synonym">Common thornapple</name>
    <dbReference type="NCBI Taxonomy" id="4076"/>
    <lineage>
        <taxon>Eukaryota</taxon>
        <taxon>Viridiplantae</taxon>
        <taxon>Streptophyta</taxon>
        <taxon>Embryophyta</taxon>
        <taxon>Tracheophyta</taxon>
        <taxon>Spermatophyta</taxon>
        <taxon>Magnoliopsida</taxon>
        <taxon>eudicotyledons</taxon>
        <taxon>Gunneridae</taxon>
        <taxon>Pentapetalae</taxon>
        <taxon>asterids</taxon>
        <taxon>lamiids</taxon>
        <taxon>Solanales</taxon>
        <taxon>Solanaceae</taxon>
        <taxon>Solanoideae</taxon>
        <taxon>Datureae</taxon>
        <taxon>Datura</taxon>
    </lineage>
</organism>
<gene>
    <name evidence="5" type="ORF">HAX54_036512</name>
</gene>
<dbReference type="InterPro" id="IPR032675">
    <property type="entry name" value="LRR_dom_sf"/>
</dbReference>
<dbReference type="Proteomes" id="UP000823775">
    <property type="component" value="Unassembled WGS sequence"/>
</dbReference>
<evidence type="ECO:0000256" key="1">
    <source>
        <dbReference type="ARBA" id="ARBA00004613"/>
    </source>
</evidence>